<dbReference type="PROSITE" id="PS51416">
    <property type="entry name" value="MIB_HERC2"/>
    <property type="match status" value="2"/>
</dbReference>
<sequence>MLETVQNAMQDLQQTQNRVKDRTNVGHIKGGLSNEIKRLAGIEERLVKVENTSCKHSSQLQDILGTVEKISEKLDVFSIACKKRKSAIKPKELHKRTSKSKTDQTGQNQSKEETVTSCERSFVEIYEEGQESCSKFKKDDVVPVKDDNSHRLNSGHPNSSGTKPSENSNLQVTVTNDRSQIEDNVTKVVPAISKQEMEHKPKITQSKNGFKLCRTNVDPDNRMCYKRKKRCCQGVLLHPLIATTENQSHKEPEPNITIDALKDRRQNKDTNIGAYGGQRGMMTMAQMAVRDFDSGQKVHSYEEWLEIATQSQMEVAMKLVLSHGKRSSRGHKYMLLLDTSESMQGEKFDTMIKTATNFIDGLHQISLRYGIRDNVGIAHFGEDTELIMHPLADYDDIKKEIAKLQPGGPSPLAAGLLMALSGITHCGPTTIENHNFLPYIIVITDGMATRVDASSEDDRDSIGALTVSSLLTMLNLERDMEIDKTITNIALRGMKIFCVPIGGANTDIMSKVAKKTSGKLIPPDQIQRLAQNTQILIHASKIANQLEKNSELTKTSVKAAVRSASLQEPDAYDDITDNVMLLLDPVTQYHGRFKQPKCQAVQLGTRVRRGPNWQWKNQDSYMAGTVIGENKDGMIWVEWDSGHKNCYHYDERNKCYDIKPVNEPRRLVDEMIAVGCKVKRGKDWKYGEQDGGRGSRGTILRVESNGKVHWDRGRLGTYKFACDDLFEVAVCEDGRQISSPDLTEDEQDSQQEMMPDLPLILPSHTNKMKPVKYTWQYQNASGNWESYNEETNAKIDRAYSRKPNGKCIVEINKTVHVVQFSKMIQENQTDHSSVPVQRLDKTTDLTELK</sequence>
<dbReference type="AlphaFoldDB" id="A0A6J8AB99"/>
<feature type="region of interest" description="Disordered" evidence="2">
    <location>
        <begin position="89"/>
        <end position="114"/>
    </location>
</feature>
<dbReference type="SUPFAM" id="SSF159034">
    <property type="entry name" value="Mib/herc2 domain-like"/>
    <property type="match status" value="2"/>
</dbReference>
<proteinExistence type="predicted"/>
<dbReference type="InterPro" id="IPR037252">
    <property type="entry name" value="Mib_Herc2_sf"/>
</dbReference>
<feature type="domain" description="MIB/HERC2" evidence="5">
    <location>
        <begin position="664"/>
        <end position="734"/>
    </location>
</feature>
<reference evidence="6 7" key="1">
    <citation type="submission" date="2020-06" db="EMBL/GenBank/DDBJ databases">
        <authorList>
            <person name="Li R."/>
            <person name="Bekaert M."/>
        </authorList>
    </citation>
    <scope>NUCLEOTIDE SEQUENCE [LARGE SCALE GENOMIC DNA]</scope>
    <source>
        <strain evidence="7">wild</strain>
    </source>
</reference>
<organism evidence="6 7">
    <name type="scientific">Mytilus coruscus</name>
    <name type="common">Sea mussel</name>
    <dbReference type="NCBI Taxonomy" id="42192"/>
    <lineage>
        <taxon>Eukaryota</taxon>
        <taxon>Metazoa</taxon>
        <taxon>Spiralia</taxon>
        <taxon>Lophotrochozoa</taxon>
        <taxon>Mollusca</taxon>
        <taxon>Bivalvia</taxon>
        <taxon>Autobranchia</taxon>
        <taxon>Pteriomorphia</taxon>
        <taxon>Mytilida</taxon>
        <taxon>Mytiloidea</taxon>
        <taxon>Mytilidae</taxon>
        <taxon>Mytilinae</taxon>
        <taxon>Mytilus</taxon>
    </lineage>
</organism>
<dbReference type="OrthoDB" id="6144529at2759"/>
<dbReference type="PROSITE" id="PS50918">
    <property type="entry name" value="WWE"/>
    <property type="match status" value="1"/>
</dbReference>
<dbReference type="SMART" id="SM00327">
    <property type="entry name" value="VWA"/>
    <property type="match status" value="1"/>
</dbReference>
<dbReference type="InterPro" id="IPR002035">
    <property type="entry name" value="VWF_A"/>
</dbReference>
<dbReference type="GO" id="GO:0004842">
    <property type="term" value="F:ubiquitin-protein transferase activity"/>
    <property type="evidence" value="ECO:0007669"/>
    <property type="project" value="InterPro"/>
</dbReference>
<accession>A0A6J8AB99</accession>
<evidence type="ECO:0000259" key="3">
    <source>
        <dbReference type="PROSITE" id="PS50234"/>
    </source>
</evidence>
<evidence type="ECO:0000313" key="7">
    <source>
        <dbReference type="Proteomes" id="UP000507470"/>
    </source>
</evidence>
<feature type="compositionally biased region" description="Polar residues" evidence="2">
    <location>
        <begin position="151"/>
        <end position="169"/>
    </location>
</feature>
<dbReference type="InterPro" id="IPR010606">
    <property type="entry name" value="Mib_Herc2"/>
</dbReference>
<feature type="domain" description="VWFA" evidence="3">
    <location>
        <begin position="332"/>
        <end position="546"/>
    </location>
</feature>
<feature type="domain" description="MIB/HERC2" evidence="5">
    <location>
        <begin position="593"/>
        <end position="664"/>
    </location>
</feature>
<dbReference type="CDD" id="cd00198">
    <property type="entry name" value="vWFA"/>
    <property type="match status" value="1"/>
</dbReference>
<evidence type="ECO:0000256" key="2">
    <source>
        <dbReference type="SAM" id="MobiDB-lite"/>
    </source>
</evidence>
<evidence type="ECO:0000259" key="5">
    <source>
        <dbReference type="PROSITE" id="PS51416"/>
    </source>
</evidence>
<dbReference type="PROSITE" id="PS50234">
    <property type="entry name" value="VWFA"/>
    <property type="match status" value="1"/>
</dbReference>
<feature type="region of interest" description="Disordered" evidence="2">
    <location>
        <begin position="144"/>
        <end position="169"/>
    </location>
</feature>
<dbReference type="SUPFAM" id="SSF117839">
    <property type="entry name" value="WWE domain"/>
    <property type="match status" value="1"/>
</dbReference>
<dbReference type="Gene3D" id="3.30.720.50">
    <property type="match status" value="1"/>
</dbReference>
<feature type="domain" description="WWE" evidence="4">
    <location>
        <begin position="760"/>
        <end position="838"/>
    </location>
</feature>
<evidence type="ECO:0000259" key="4">
    <source>
        <dbReference type="PROSITE" id="PS50918"/>
    </source>
</evidence>
<dbReference type="Gene3D" id="2.30.30.40">
    <property type="entry name" value="SH3 Domains"/>
    <property type="match status" value="2"/>
</dbReference>
<dbReference type="Pfam" id="PF13519">
    <property type="entry name" value="VWA_2"/>
    <property type="match status" value="1"/>
</dbReference>
<evidence type="ECO:0000313" key="6">
    <source>
        <dbReference type="EMBL" id="CAC5364902.1"/>
    </source>
</evidence>
<keyword evidence="1" id="KW-0175">Coiled coil</keyword>
<feature type="compositionally biased region" description="Polar residues" evidence="2">
    <location>
        <begin position="103"/>
        <end position="114"/>
    </location>
</feature>
<dbReference type="Pfam" id="PF06701">
    <property type="entry name" value="MIB_HERC2"/>
    <property type="match status" value="1"/>
</dbReference>
<keyword evidence="7" id="KW-1185">Reference proteome</keyword>
<protein>
    <submittedName>
        <fullName evidence="6">Uncharacterized protein</fullName>
    </submittedName>
</protein>
<name>A0A6J8AB99_MYTCO</name>
<dbReference type="SUPFAM" id="SSF53300">
    <property type="entry name" value="vWA-like"/>
    <property type="match status" value="1"/>
</dbReference>
<dbReference type="EMBL" id="CACVKT020001087">
    <property type="protein sequence ID" value="CAC5364902.1"/>
    <property type="molecule type" value="Genomic_DNA"/>
</dbReference>
<dbReference type="GO" id="GO:0016567">
    <property type="term" value="P:protein ubiquitination"/>
    <property type="evidence" value="ECO:0007669"/>
    <property type="project" value="InterPro"/>
</dbReference>
<dbReference type="Pfam" id="PF02825">
    <property type="entry name" value="WWE"/>
    <property type="match status" value="1"/>
</dbReference>
<feature type="compositionally biased region" description="Basic and acidic residues" evidence="2">
    <location>
        <begin position="838"/>
        <end position="849"/>
    </location>
</feature>
<feature type="compositionally biased region" description="Basic residues" evidence="2">
    <location>
        <begin position="89"/>
        <end position="99"/>
    </location>
</feature>
<feature type="coiled-coil region" evidence="1">
    <location>
        <begin position="2"/>
        <end position="52"/>
    </location>
</feature>
<dbReference type="GO" id="GO:0046872">
    <property type="term" value="F:metal ion binding"/>
    <property type="evidence" value="ECO:0007669"/>
    <property type="project" value="InterPro"/>
</dbReference>
<evidence type="ECO:0000256" key="1">
    <source>
        <dbReference type="SAM" id="Coils"/>
    </source>
</evidence>
<dbReference type="InterPro" id="IPR036465">
    <property type="entry name" value="vWFA_dom_sf"/>
</dbReference>
<gene>
    <name evidence="6" type="ORF">MCOR_5781</name>
</gene>
<dbReference type="InterPro" id="IPR004170">
    <property type="entry name" value="WWE_dom"/>
</dbReference>
<dbReference type="Gene3D" id="3.40.50.410">
    <property type="entry name" value="von Willebrand factor, type A domain"/>
    <property type="match status" value="1"/>
</dbReference>
<feature type="region of interest" description="Disordered" evidence="2">
    <location>
        <begin position="827"/>
        <end position="849"/>
    </location>
</feature>
<dbReference type="InterPro" id="IPR037197">
    <property type="entry name" value="WWE_dom_sf"/>
</dbReference>
<dbReference type="Proteomes" id="UP000507470">
    <property type="component" value="Unassembled WGS sequence"/>
</dbReference>